<evidence type="ECO:0000256" key="1">
    <source>
        <dbReference type="ARBA" id="ARBA00022942"/>
    </source>
</evidence>
<dbReference type="EMBL" id="BQXS01007925">
    <property type="protein sequence ID" value="GKT28748.1"/>
    <property type="molecule type" value="Genomic_DNA"/>
</dbReference>
<keyword evidence="4" id="KW-1185">Reference proteome</keyword>
<dbReference type="InterPro" id="IPR050115">
    <property type="entry name" value="Proteasome_alpha"/>
</dbReference>
<dbReference type="InterPro" id="IPR023332">
    <property type="entry name" value="Proteasome_alpha-type"/>
</dbReference>
<gene>
    <name evidence="3" type="ORF">ADUPG1_005039</name>
</gene>
<dbReference type="InterPro" id="IPR001353">
    <property type="entry name" value="Proteasome_sua/b"/>
</dbReference>
<organism evidence="3 4">
    <name type="scientific">Aduncisulcus paluster</name>
    <dbReference type="NCBI Taxonomy" id="2918883"/>
    <lineage>
        <taxon>Eukaryota</taxon>
        <taxon>Metamonada</taxon>
        <taxon>Carpediemonas-like organisms</taxon>
        <taxon>Aduncisulcus</taxon>
    </lineage>
</organism>
<keyword evidence="1 2" id="KW-0647">Proteasome</keyword>
<dbReference type="SUPFAM" id="SSF56235">
    <property type="entry name" value="N-terminal nucleophile aminohydrolases (Ntn hydrolases)"/>
    <property type="match status" value="1"/>
</dbReference>
<dbReference type="Pfam" id="PF00227">
    <property type="entry name" value="Proteasome"/>
    <property type="match status" value="1"/>
</dbReference>
<evidence type="ECO:0000313" key="3">
    <source>
        <dbReference type="EMBL" id="GKT28748.1"/>
    </source>
</evidence>
<dbReference type="PANTHER" id="PTHR11599">
    <property type="entry name" value="PROTEASOME SUBUNIT ALPHA/BETA"/>
    <property type="match status" value="1"/>
</dbReference>
<accession>A0ABQ5K8M9</accession>
<evidence type="ECO:0000256" key="2">
    <source>
        <dbReference type="PROSITE-ProRule" id="PRU00808"/>
    </source>
</evidence>
<dbReference type="PROSITE" id="PS51475">
    <property type="entry name" value="PROTEASOME_ALPHA_2"/>
    <property type="match status" value="1"/>
</dbReference>
<sequence length="232" mass="25547">MESLKLGIVTVGLKSKTHVVLAAHKRAADMFSEHHEKIFRVDSHIGVSMAGLAADGRVLFKYLRRECQNHIYAYGSPHPVSRLIVKLSEKAQENTQIAGRRPFGVGLLVAGVDKSGPHLFQTSPSANYTEYIATTIGARSQSAKTYLEEHFMEFEDCSVEELVKHGVTALAGTVKTKLKPEEVSISIIGLDRPFHALSAADLAPILGDIYVGREEKSEEEDSEAWLQSEEDD</sequence>
<comment type="similarity">
    <text evidence="2">Belongs to the peptidase T1A family.</text>
</comment>
<comment type="caution">
    <text evidence="3">The sequence shown here is derived from an EMBL/GenBank/DDBJ whole genome shotgun (WGS) entry which is preliminary data.</text>
</comment>
<dbReference type="InterPro" id="IPR029055">
    <property type="entry name" value="Ntn_hydrolases_N"/>
</dbReference>
<evidence type="ECO:0000313" key="4">
    <source>
        <dbReference type="Proteomes" id="UP001057375"/>
    </source>
</evidence>
<name>A0ABQ5K8M9_9EUKA</name>
<reference evidence="3" key="1">
    <citation type="submission" date="2022-03" db="EMBL/GenBank/DDBJ databases">
        <title>Draft genome sequence of Aduncisulcus paluster, a free-living microaerophilic Fornicata.</title>
        <authorList>
            <person name="Yuyama I."/>
            <person name="Kume K."/>
            <person name="Tamura T."/>
            <person name="Inagaki Y."/>
            <person name="Hashimoto T."/>
        </authorList>
    </citation>
    <scope>NUCLEOTIDE SEQUENCE</scope>
    <source>
        <strain evidence="3">NY0171</strain>
    </source>
</reference>
<proteinExistence type="inferred from homology"/>
<protein>
    <submittedName>
        <fullName evidence="3">Multi-domain containing protein</fullName>
    </submittedName>
</protein>
<dbReference type="Proteomes" id="UP001057375">
    <property type="component" value="Unassembled WGS sequence"/>
</dbReference>
<dbReference type="Gene3D" id="3.60.20.10">
    <property type="entry name" value="Glutamine Phosphoribosylpyrophosphate, subunit 1, domain 1"/>
    <property type="match status" value="1"/>
</dbReference>